<dbReference type="GO" id="GO:0032689">
    <property type="term" value="P:negative regulation of type II interferon production"/>
    <property type="evidence" value="ECO:0000318"/>
    <property type="project" value="GO_Central"/>
</dbReference>
<dbReference type="InterPro" id="IPR044156">
    <property type="entry name" value="Galectin-like"/>
</dbReference>
<evidence type="ECO:0000256" key="3">
    <source>
        <dbReference type="RuleBase" id="RU102079"/>
    </source>
</evidence>
<name>A0A5F8GYL5_MONDO</name>
<feature type="domain" description="Galectin" evidence="4">
    <location>
        <begin position="190"/>
        <end position="318"/>
    </location>
</feature>
<dbReference type="InterPro" id="IPR001079">
    <property type="entry name" value="Galectin_CRD"/>
</dbReference>
<keyword evidence="6" id="KW-1185">Reference proteome</keyword>
<dbReference type="InParanoid" id="A0A5F8GYL5"/>
<dbReference type="Pfam" id="PF00337">
    <property type="entry name" value="Gal-bind_lectin"/>
    <property type="match status" value="2"/>
</dbReference>
<dbReference type="InterPro" id="IPR013320">
    <property type="entry name" value="ConA-like_dom_sf"/>
</dbReference>
<keyword evidence="1 3" id="KW-0430">Lectin</keyword>
<dbReference type="Gene3D" id="2.60.120.200">
    <property type="match status" value="2"/>
</dbReference>
<dbReference type="GO" id="GO:0005634">
    <property type="term" value="C:nucleus"/>
    <property type="evidence" value="ECO:0000318"/>
    <property type="project" value="GO_Central"/>
</dbReference>
<dbReference type="Proteomes" id="UP000002280">
    <property type="component" value="Chromosome 2"/>
</dbReference>
<dbReference type="GeneTree" id="ENSGT00940000162258"/>
<accession>A0A5F8GYL5</accession>
<dbReference type="Bgee" id="ENSMODG00000040423">
    <property type="expression patterns" value="Expressed in adult mammalian kidney and 19 other cell types or tissues"/>
</dbReference>
<proteinExistence type="predicted"/>
<dbReference type="Ensembl" id="ENSMODT00000063915.1">
    <property type="protein sequence ID" value="ENSMODP00000052718.1"/>
    <property type="gene ID" value="ENSMODG00000040423.1"/>
</dbReference>
<organism evidence="5 6">
    <name type="scientific">Monodelphis domestica</name>
    <name type="common">Gray short-tailed opossum</name>
    <dbReference type="NCBI Taxonomy" id="13616"/>
    <lineage>
        <taxon>Eukaryota</taxon>
        <taxon>Metazoa</taxon>
        <taxon>Chordata</taxon>
        <taxon>Craniata</taxon>
        <taxon>Vertebrata</taxon>
        <taxon>Euteleostomi</taxon>
        <taxon>Mammalia</taxon>
        <taxon>Metatheria</taxon>
        <taxon>Didelphimorphia</taxon>
        <taxon>Didelphidae</taxon>
        <taxon>Monodelphis</taxon>
    </lineage>
</organism>
<dbReference type="AlphaFoldDB" id="A0A5F8GYL5"/>
<dbReference type="PANTHER" id="PTHR11346">
    <property type="entry name" value="GALECTIN"/>
    <property type="match status" value="1"/>
</dbReference>
<dbReference type="FunFam" id="2.60.120.200:FF:000078">
    <property type="entry name" value="Galectin"/>
    <property type="match status" value="1"/>
</dbReference>
<dbReference type="STRING" id="13616.ENSMODP00000052718"/>
<evidence type="ECO:0000256" key="2">
    <source>
        <dbReference type="ARBA" id="ARBA00022737"/>
    </source>
</evidence>
<keyword evidence="2" id="KW-0677">Repeat</keyword>
<reference evidence="5" key="3">
    <citation type="submission" date="2025-09" db="UniProtKB">
        <authorList>
            <consortium name="Ensembl"/>
        </authorList>
    </citation>
    <scope>IDENTIFICATION</scope>
</reference>
<dbReference type="GO" id="GO:0010628">
    <property type="term" value="P:positive regulation of gene expression"/>
    <property type="evidence" value="ECO:0000318"/>
    <property type="project" value="GO_Central"/>
</dbReference>
<dbReference type="PROSITE" id="PS51304">
    <property type="entry name" value="GALECTIN"/>
    <property type="match status" value="2"/>
</dbReference>
<evidence type="ECO:0000313" key="5">
    <source>
        <dbReference type="Ensembl" id="ENSMODP00000052718.1"/>
    </source>
</evidence>
<dbReference type="CDD" id="cd00070">
    <property type="entry name" value="GLECT"/>
    <property type="match status" value="2"/>
</dbReference>
<reference evidence="5" key="2">
    <citation type="submission" date="2025-08" db="UniProtKB">
        <authorList>
            <consortium name="Ensembl"/>
        </authorList>
    </citation>
    <scope>IDENTIFICATION</scope>
</reference>
<evidence type="ECO:0000259" key="4">
    <source>
        <dbReference type="PROSITE" id="PS51304"/>
    </source>
</evidence>
<evidence type="ECO:0000256" key="1">
    <source>
        <dbReference type="ARBA" id="ARBA00022734"/>
    </source>
</evidence>
<reference evidence="5 6" key="1">
    <citation type="journal article" date="2007" name="Nature">
        <title>Genome of the marsupial Monodelphis domestica reveals innovation in non-coding sequences.</title>
        <authorList>
            <person name="Mikkelsen T.S."/>
            <person name="Wakefield M.J."/>
            <person name="Aken B."/>
            <person name="Amemiya C.T."/>
            <person name="Chang J.L."/>
            <person name="Duke S."/>
            <person name="Garber M."/>
            <person name="Gentles A.J."/>
            <person name="Goodstadt L."/>
            <person name="Heger A."/>
            <person name="Jurka J."/>
            <person name="Kamal M."/>
            <person name="Mauceli E."/>
            <person name="Searle S.M."/>
            <person name="Sharpe T."/>
            <person name="Baker M.L."/>
            <person name="Batzer M.A."/>
            <person name="Benos P.V."/>
            <person name="Belov K."/>
            <person name="Clamp M."/>
            <person name="Cook A."/>
            <person name="Cuff J."/>
            <person name="Das R."/>
            <person name="Davidow L."/>
            <person name="Deakin J.E."/>
            <person name="Fazzari M.J."/>
            <person name="Glass J.L."/>
            <person name="Grabherr M."/>
            <person name="Greally J.M."/>
            <person name="Gu W."/>
            <person name="Hore T.A."/>
            <person name="Huttley G.A."/>
            <person name="Kleber M."/>
            <person name="Jirtle R.L."/>
            <person name="Koina E."/>
            <person name="Lee J.T."/>
            <person name="Mahony S."/>
            <person name="Marra M.A."/>
            <person name="Miller R.D."/>
            <person name="Nicholls R.D."/>
            <person name="Oda M."/>
            <person name="Papenfuss A.T."/>
            <person name="Parra Z.E."/>
            <person name="Pollock D.D."/>
            <person name="Ray D.A."/>
            <person name="Schein J.E."/>
            <person name="Speed T.P."/>
            <person name="Thompson K."/>
            <person name="VandeBerg J.L."/>
            <person name="Wade C.M."/>
            <person name="Walker J.A."/>
            <person name="Waters P.D."/>
            <person name="Webber C."/>
            <person name="Weidman J.R."/>
            <person name="Xie X."/>
            <person name="Zody M.C."/>
            <person name="Baldwin J."/>
            <person name="Abdouelleil A."/>
            <person name="Abdulkadir J."/>
            <person name="Abebe A."/>
            <person name="Abera B."/>
            <person name="Abreu J."/>
            <person name="Acer S.C."/>
            <person name="Aftuck L."/>
            <person name="Alexander A."/>
            <person name="An P."/>
            <person name="Anderson E."/>
            <person name="Anderson S."/>
            <person name="Arachi H."/>
            <person name="Azer M."/>
            <person name="Bachantsang P."/>
            <person name="Barry A."/>
            <person name="Bayul T."/>
            <person name="Berlin A."/>
            <person name="Bessette D."/>
            <person name="Bloom T."/>
            <person name="Bloom T."/>
            <person name="Boguslavskiy L."/>
            <person name="Bonnet C."/>
            <person name="Boukhgalter B."/>
            <person name="Bourzgui I."/>
            <person name="Brown A."/>
            <person name="Cahill P."/>
            <person name="Channer S."/>
            <person name="Cheshatsang Y."/>
            <person name="Chuda L."/>
            <person name="Citroen M."/>
            <person name="Collymore A."/>
            <person name="Cooke P."/>
            <person name="Costello M."/>
            <person name="D'Aco K."/>
            <person name="Daza R."/>
            <person name="De Haan G."/>
            <person name="DeGray S."/>
            <person name="DeMaso C."/>
            <person name="Dhargay N."/>
            <person name="Dooley K."/>
            <person name="Dooley E."/>
            <person name="Doricent M."/>
            <person name="Dorje P."/>
            <person name="Dorjee K."/>
            <person name="Dupes A."/>
            <person name="Elong R."/>
            <person name="Falk J."/>
            <person name="Farina A."/>
            <person name="Faro S."/>
            <person name="Ferguson D."/>
            <person name="Fisher S."/>
            <person name="Foley C.D."/>
            <person name="Franke A."/>
            <person name="Friedrich D."/>
            <person name="Gadbois L."/>
            <person name="Gearin G."/>
            <person name="Gearin C.R."/>
            <person name="Giannoukos G."/>
            <person name="Goode T."/>
            <person name="Graham J."/>
            <person name="Grandbois E."/>
            <person name="Grewal S."/>
            <person name="Gyaltsen K."/>
            <person name="Hafez N."/>
            <person name="Hagos B."/>
            <person name="Hall J."/>
            <person name="Henson C."/>
            <person name="Hollinger A."/>
            <person name="Honan T."/>
            <person name="Huard M.D."/>
            <person name="Hughes L."/>
            <person name="Hurhula B."/>
            <person name="Husby M.E."/>
            <person name="Kamat A."/>
            <person name="Kanga B."/>
            <person name="Kashin S."/>
            <person name="Khazanovich D."/>
            <person name="Kisner P."/>
            <person name="Lance K."/>
            <person name="Lara M."/>
            <person name="Lee W."/>
            <person name="Lennon N."/>
            <person name="Letendre F."/>
            <person name="LeVine R."/>
            <person name="Lipovsky A."/>
            <person name="Liu X."/>
            <person name="Liu J."/>
            <person name="Liu S."/>
            <person name="Lokyitsang T."/>
            <person name="Lokyitsang Y."/>
            <person name="Lubonja R."/>
            <person name="Lui A."/>
            <person name="MacDonald P."/>
            <person name="Magnisalis V."/>
            <person name="Maru K."/>
            <person name="Matthews C."/>
            <person name="McCusker W."/>
            <person name="McDonough S."/>
            <person name="Mehta T."/>
            <person name="Meldrim J."/>
            <person name="Meneus L."/>
            <person name="Mihai O."/>
            <person name="Mihalev A."/>
            <person name="Mihova T."/>
            <person name="Mittelman R."/>
            <person name="Mlenga V."/>
            <person name="Montmayeur A."/>
            <person name="Mulrain L."/>
            <person name="Navidi A."/>
            <person name="Naylor J."/>
            <person name="Negash T."/>
            <person name="Nguyen T."/>
            <person name="Nguyen N."/>
            <person name="Nicol R."/>
            <person name="Norbu C."/>
            <person name="Norbu N."/>
            <person name="Novod N."/>
            <person name="O'Neill B."/>
            <person name="Osman S."/>
            <person name="Markiewicz E."/>
            <person name="Oyono O.L."/>
            <person name="Patti C."/>
            <person name="Phunkhang P."/>
            <person name="Pierre F."/>
            <person name="Priest M."/>
            <person name="Raghuraman S."/>
            <person name="Rege F."/>
            <person name="Reyes R."/>
            <person name="Rise C."/>
            <person name="Rogov P."/>
            <person name="Ross K."/>
            <person name="Ryan E."/>
            <person name="Settipalli S."/>
            <person name="Shea T."/>
            <person name="Sherpa N."/>
            <person name="Shi L."/>
            <person name="Shih D."/>
            <person name="Sparrow T."/>
            <person name="Spaulding J."/>
            <person name="Stalker J."/>
            <person name="Stange-Thomann N."/>
            <person name="Stavropoulos S."/>
            <person name="Stone C."/>
            <person name="Strader C."/>
            <person name="Tesfaye S."/>
            <person name="Thomson T."/>
            <person name="Thoulutsang Y."/>
            <person name="Thoulutsang D."/>
            <person name="Topham K."/>
            <person name="Topping I."/>
            <person name="Tsamla T."/>
            <person name="Vassiliev H."/>
            <person name="Vo A."/>
            <person name="Wangchuk T."/>
            <person name="Wangdi T."/>
            <person name="Weiand M."/>
            <person name="Wilkinson J."/>
            <person name="Wilson A."/>
            <person name="Yadav S."/>
            <person name="Young G."/>
            <person name="Yu Q."/>
            <person name="Zembek L."/>
            <person name="Zhong D."/>
            <person name="Zimmer A."/>
            <person name="Zwirko Z."/>
            <person name="Jaffe D.B."/>
            <person name="Alvarez P."/>
            <person name="Brockman W."/>
            <person name="Butler J."/>
            <person name="Chin C."/>
            <person name="Gnerre S."/>
            <person name="MacCallum I."/>
            <person name="Graves J.A."/>
            <person name="Ponting C.P."/>
            <person name="Breen M."/>
            <person name="Samollow P.B."/>
            <person name="Lander E.S."/>
            <person name="Lindblad-Toh K."/>
        </authorList>
    </citation>
    <scope>NUCLEOTIDE SEQUENCE [LARGE SCALE GENOMIC DNA]</scope>
</reference>
<dbReference type="SUPFAM" id="SSF49899">
    <property type="entry name" value="Concanavalin A-like lectins/glucanases"/>
    <property type="match status" value="2"/>
</dbReference>
<dbReference type="GO" id="GO:0016936">
    <property type="term" value="F:galactoside binding"/>
    <property type="evidence" value="ECO:0000318"/>
    <property type="project" value="GO_Central"/>
</dbReference>
<dbReference type="SMART" id="SM00276">
    <property type="entry name" value="GLECT"/>
    <property type="match status" value="2"/>
</dbReference>
<dbReference type="PANTHER" id="PTHR11346:SF80">
    <property type="entry name" value="GALECTIN-9C"/>
    <property type="match status" value="1"/>
</dbReference>
<dbReference type="GO" id="GO:0030246">
    <property type="term" value="F:carbohydrate binding"/>
    <property type="evidence" value="ECO:0000318"/>
    <property type="project" value="GO_Central"/>
</dbReference>
<dbReference type="GO" id="GO:2000562">
    <property type="term" value="P:negative regulation of CD4-positive, alpha-beta T cell proliferation"/>
    <property type="evidence" value="ECO:0000318"/>
    <property type="project" value="GO_Central"/>
</dbReference>
<dbReference type="GO" id="GO:0005829">
    <property type="term" value="C:cytosol"/>
    <property type="evidence" value="ECO:0000318"/>
    <property type="project" value="GO_Central"/>
</dbReference>
<sequence length="318" mass="36157">VTVNGAVLRSGTNRFSVNFQCGFDGNNIAFHFNPRFDGGSYVVCNTKHSGSWGPEERKMQMPFTKGMPFEIRFQLQNEAFSVRVNGNYFLRYEHRMAFQKVDTIAIEGMVMVSFIRFQNSRSAPIQPSCVVLSFPCQQNHRFLTFLKGTKLIPIAQVFDLHFSNVPSYNRNRPLHCLTLCLSFLLQPLPFRTSISGGLYPNRIILVSGSILPTANRFEINLKCGNDIAFHLNPRFCENAVVRNTQINRSWGSEERGLPGCMPFARGQSFMVCIRCDVPCLKVTVNGCHQFDYKHRIRNLLSINQLEVSGDIQLTQVQV</sequence>
<protein>
    <recommendedName>
        <fullName evidence="3">Galectin</fullName>
    </recommendedName>
</protein>
<dbReference type="FunFam" id="2.60.120.200:FF:000023">
    <property type="entry name" value="Galectin"/>
    <property type="match status" value="1"/>
</dbReference>
<dbReference type="SMART" id="SM00908">
    <property type="entry name" value="Gal-bind_lectin"/>
    <property type="match status" value="2"/>
</dbReference>
<feature type="domain" description="Galectin" evidence="4">
    <location>
        <begin position="1"/>
        <end position="118"/>
    </location>
</feature>
<evidence type="ECO:0000313" key="6">
    <source>
        <dbReference type="Proteomes" id="UP000002280"/>
    </source>
</evidence>